<evidence type="ECO:0000256" key="3">
    <source>
        <dbReference type="SAM" id="SignalP"/>
    </source>
</evidence>
<dbReference type="RefSeq" id="WP_087665804.1">
    <property type="nucleotide sequence ID" value="NZ_FCNW02000002.1"/>
</dbReference>
<sequence length="538" mass="56135">MTLHPTNGPKLICLAIAAFGAISLAACGSSTPGGTQPIPAEITNVMQKPVYKNAVWSLHVIDLESGRVVHAQNATAPTLIASVRKLFSVGMALNQLGPDHRFVTPVYRQGVVDAGGTLNGNLVLVASGDLTMGGRTNPDGSLAISNFDHNEANALGNAQLTTPDPLAGYDVLAAQVAASGIRRVAGEVVIDDRLFEPFNFRGEFDVRPIFVNDDTVDVIIGADASVDWRPKSAAFSVLSGLQAGGQGSALDIELAPEPPTCIGTPNCTGRVMGNLPAGFVPPLTNAYPLIRTFRITEPSNYARTVFIEALARAGVTVTAANVEPNPVQLLPAQNSYVPSTQVAQLLSQPYGDYAKLIDKVSYNIGADMSLMLFGLAADGSTTVADALAAEQNALSTQFQIPASDLHFIDGSGGGETTATGQAVTTLLTGMTKRAAFPSYFDSLPVLGVDGSLSFVTDFEADPTLAPAKGQVHAKTGTYVGGPPLTLKGQALAGYLDAKSGRRLVFFLAVNGVPITSINDVLAVFQDQGTIAAMLWKLQ</sequence>
<organism evidence="4 5">
    <name type="scientific">Caballeronia humi</name>
    <dbReference type="NCBI Taxonomy" id="326474"/>
    <lineage>
        <taxon>Bacteria</taxon>
        <taxon>Pseudomonadati</taxon>
        <taxon>Pseudomonadota</taxon>
        <taxon>Betaproteobacteria</taxon>
        <taxon>Burkholderiales</taxon>
        <taxon>Burkholderiaceae</taxon>
        <taxon>Caballeronia</taxon>
    </lineage>
</organism>
<comment type="caution">
    <text evidence="4">The sequence shown here is derived from an EMBL/GenBank/DDBJ whole genome shotgun (WGS) entry which is preliminary data.</text>
</comment>
<dbReference type="Proteomes" id="UP000054977">
    <property type="component" value="Unassembled WGS sequence"/>
</dbReference>
<evidence type="ECO:0000313" key="5">
    <source>
        <dbReference type="Proteomes" id="UP000054977"/>
    </source>
</evidence>
<dbReference type="InterPro" id="IPR000667">
    <property type="entry name" value="Peptidase_S13"/>
</dbReference>
<evidence type="ECO:0000256" key="1">
    <source>
        <dbReference type="ARBA" id="ARBA00006096"/>
    </source>
</evidence>
<dbReference type="GO" id="GO:0000270">
    <property type="term" value="P:peptidoglycan metabolic process"/>
    <property type="evidence" value="ECO:0007669"/>
    <property type="project" value="TreeGrafter"/>
</dbReference>
<dbReference type="InterPro" id="IPR012338">
    <property type="entry name" value="Beta-lactam/transpept-like"/>
</dbReference>
<comment type="similarity">
    <text evidence="1">Belongs to the peptidase S13 family.</text>
</comment>
<dbReference type="STRING" id="326474.AWB65_00683"/>
<dbReference type="PANTHER" id="PTHR30023:SF0">
    <property type="entry name" value="PENICILLIN-SENSITIVE CARBOXYPEPTIDASE A"/>
    <property type="match status" value="1"/>
</dbReference>
<accession>A0A158FA88</accession>
<feature type="chain" id="PRO_5011111250" evidence="3">
    <location>
        <begin position="26"/>
        <end position="538"/>
    </location>
</feature>
<reference evidence="4" key="1">
    <citation type="submission" date="2016-01" db="EMBL/GenBank/DDBJ databases">
        <authorList>
            <person name="Peeters C."/>
        </authorList>
    </citation>
    <scope>NUCLEOTIDE SEQUENCE [LARGE SCALE GENOMIC DNA]</scope>
    <source>
        <strain evidence="4">LMG 22934</strain>
    </source>
</reference>
<evidence type="ECO:0000256" key="2">
    <source>
        <dbReference type="ARBA" id="ARBA00022801"/>
    </source>
</evidence>
<dbReference type="Pfam" id="PF02113">
    <property type="entry name" value="Peptidase_S13"/>
    <property type="match status" value="2"/>
</dbReference>
<dbReference type="Gene3D" id="3.40.710.10">
    <property type="entry name" value="DD-peptidase/beta-lactamase superfamily"/>
    <property type="match status" value="1"/>
</dbReference>
<keyword evidence="3" id="KW-0732">Signal</keyword>
<dbReference type="Gene3D" id="3.50.80.20">
    <property type="entry name" value="D-Ala-D-Ala carboxypeptidase C, peptidase S13"/>
    <property type="match status" value="1"/>
</dbReference>
<dbReference type="OrthoDB" id="9802627at2"/>
<dbReference type="GO" id="GO:0004185">
    <property type="term" value="F:serine-type carboxypeptidase activity"/>
    <property type="evidence" value="ECO:0007669"/>
    <property type="project" value="InterPro"/>
</dbReference>
<dbReference type="SUPFAM" id="SSF56601">
    <property type="entry name" value="beta-lactamase/transpeptidase-like"/>
    <property type="match status" value="1"/>
</dbReference>
<dbReference type="AlphaFoldDB" id="A0A158FA88"/>
<keyword evidence="4" id="KW-0121">Carboxypeptidase</keyword>
<dbReference type="PANTHER" id="PTHR30023">
    <property type="entry name" value="D-ALANYL-D-ALANINE CARBOXYPEPTIDASE"/>
    <property type="match status" value="1"/>
</dbReference>
<keyword evidence="2" id="KW-0378">Hydrolase</keyword>
<keyword evidence="4" id="KW-0645">Protease</keyword>
<dbReference type="EMBL" id="FCNW02000002">
    <property type="protein sequence ID" value="SAL16625.1"/>
    <property type="molecule type" value="Genomic_DNA"/>
</dbReference>
<keyword evidence="5" id="KW-1185">Reference proteome</keyword>
<name>A0A158FA88_9BURK</name>
<evidence type="ECO:0000313" key="4">
    <source>
        <dbReference type="EMBL" id="SAL16625.1"/>
    </source>
</evidence>
<gene>
    <name evidence="4" type="ORF">AWB65_00683</name>
</gene>
<protein>
    <submittedName>
        <fullName evidence="4">D-alanyl-D-alanine carboxypeptidase/D-alanyl-D-alanine-endopeptidase</fullName>
    </submittedName>
</protein>
<proteinExistence type="inferred from homology"/>
<dbReference type="GO" id="GO:0006508">
    <property type="term" value="P:proteolysis"/>
    <property type="evidence" value="ECO:0007669"/>
    <property type="project" value="InterPro"/>
</dbReference>
<feature type="signal peptide" evidence="3">
    <location>
        <begin position="1"/>
        <end position="25"/>
    </location>
</feature>